<dbReference type="SMART" id="SM00220">
    <property type="entry name" value="S_TKc"/>
    <property type="match status" value="1"/>
</dbReference>
<organism evidence="2 3">
    <name type="scientific">Chloropicon roscoffensis</name>
    <dbReference type="NCBI Taxonomy" id="1461544"/>
    <lineage>
        <taxon>Eukaryota</taxon>
        <taxon>Viridiplantae</taxon>
        <taxon>Chlorophyta</taxon>
        <taxon>Chloropicophyceae</taxon>
        <taxon>Chloropicales</taxon>
        <taxon>Chloropicaceae</taxon>
        <taxon>Chloropicon</taxon>
    </lineage>
</organism>
<accession>A0AAX4PEK6</accession>
<protein>
    <submittedName>
        <fullName evidence="2">Protein kinase</fullName>
    </submittedName>
</protein>
<evidence type="ECO:0000313" key="2">
    <source>
        <dbReference type="EMBL" id="WZN64410.1"/>
    </source>
</evidence>
<reference evidence="2 3" key="1">
    <citation type="submission" date="2024-03" db="EMBL/GenBank/DDBJ databases">
        <title>Complete genome sequence of the green alga Chloropicon roscoffensis RCC1871.</title>
        <authorList>
            <person name="Lemieux C."/>
            <person name="Pombert J.-F."/>
            <person name="Otis C."/>
            <person name="Turmel M."/>
        </authorList>
    </citation>
    <scope>NUCLEOTIDE SEQUENCE [LARGE SCALE GENOMIC DNA]</scope>
    <source>
        <strain evidence="2 3">RCC1871</strain>
    </source>
</reference>
<dbReference type="Gene3D" id="1.10.510.10">
    <property type="entry name" value="Transferase(Phosphotransferase) domain 1"/>
    <property type="match status" value="1"/>
</dbReference>
<evidence type="ECO:0000313" key="3">
    <source>
        <dbReference type="Proteomes" id="UP001472866"/>
    </source>
</evidence>
<keyword evidence="3" id="KW-1185">Reference proteome</keyword>
<dbReference type="AlphaFoldDB" id="A0AAX4PEK6"/>
<dbReference type="Proteomes" id="UP001472866">
    <property type="component" value="Chromosome 09"/>
</dbReference>
<dbReference type="GO" id="GO:0004672">
    <property type="term" value="F:protein kinase activity"/>
    <property type="evidence" value="ECO:0007669"/>
    <property type="project" value="InterPro"/>
</dbReference>
<dbReference type="SUPFAM" id="SSF56112">
    <property type="entry name" value="Protein kinase-like (PK-like)"/>
    <property type="match status" value="1"/>
</dbReference>
<dbReference type="GO" id="GO:0005524">
    <property type="term" value="F:ATP binding"/>
    <property type="evidence" value="ECO:0007669"/>
    <property type="project" value="InterPro"/>
</dbReference>
<sequence>MEDELAQELTKAECRDICAQLSHSPFLDPNRISCVNYERPLGDGAYCVTLRAELEGVGQIALRVVKSENAKEVYKELKQNVSIRGTTVETYGVTVVKWRGTTWRVAQVMEICEMGNMDDFIAQRPSLSLRSRVGILRAALRKLSDLKRSRVVWRDLKGQNMLVRRQDGEDDVDFVFCDWGFAVRLNENEKRRMTLGGPGTEGYIAPETKTPDYQFSCDMWAFLVWACSICVDLAKTGAGELEHEIAKLKLNTRYSSSRKAEEAKVKKVLRQKFLEAGLVREDCRGLFELLSSDECPWTQPELRWTAEEAHAIISQRFGFGERARVECLSPSSCLKTLKIAESGKENASLGSKPPGGATRRVTRTRSRKALGALQNGV</sequence>
<gene>
    <name evidence="2" type="ORF">HKI87_09g59660</name>
</gene>
<keyword evidence="2" id="KW-0808">Transferase</keyword>
<proteinExistence type="predicted"/>
<dbReference type="PANTHER" id="PTHR24347">
    <property type="entry name" value="SERINE/THREONINE-PROTEIN KINASE"/>
    <property type="match status" value="1"/>
</dbReference>
<dbReference type="InterPro" id="IPR000719">
    <property type="entry name" value="Prot_kinase_dom"/>
</dbReference>
<name>A0AAX4PEK6_9CHLO</name>
<keyword evidence="2" id="KW-0418">Kinase</keyword>
<dbReference type="InterPro" id="IPR011009">
    <property type="entry name" value="Kinase-like_dom_sf"/>
</dbReference>
<dbReference type="PROSITE" id="PS50011">
    <property type="entry name" value="PROTEIN_KINASE_DOM"/>
    <property type="match status" value="1"/>
</dbReference>
<dbReference type="EMBL" id="CP151509">
    <property type="protein sequence ID" value="WZN64410.1"/>
    <property type="molecule type" value="Genomic_DNA"/>
</dbReference>
<evidence type="ECO:0000259" key="1">
    <source>
        <dbReference type="PROSITE" id="PS50011"/>
    </source>
</evidence>
<dbReference type="Pfam" id="PF00069">
    <property type="entry name" value="Pkinase"/>
    <property type="match status" value="1"/>
</dbReference>
<feature type="domain" description="Protein kinase" evidence="1">
    <location>
        <begin position="35"/>
        <end position="313"/>
    </location>
</feature>